<dbReference type="SUPFAM" id="SSF109604">
    <property type="entry name" value="HD-domain/PDEase-like"/>
    <property type="match status" value="1"/>
</dbReference>
<dbReference type="Pfam" id="PF13487">
    <property type="entry name" value="HD_5"/>
    <property type="match status" value="1"/>
</dbReference>
<proteinExistence type="predicted"/>
<gene>
    <name evidence="6" type="ORF">CHK_1680</name>
</gene>
<keyword evidence="7" id="KW-1185">Reference proteome</keyword>
<evidence type="ECO:0000256" key="3">
    <source>
        <dbReference type="PROSITE-ProRule" id="PRU00169"/>
    </source>
</evidence>
<dbReference type="Proteomes" id="UP000034076">
    <property type="component" value="Unassembled WGS sequence"/>
</dbReference>
<dbReference type="InterPro" id="IPR052020">
    <property type="entry name" value="Cyclic_di-GMP/3'3'-cGAMP_PDE"/>
</dbReference>
<evidence type="ECO:0000313" key="6">
    <source>
        <dbReference type="EMBL" id="KKI50754.1"/>
    </source>
</evidence>
<feature type="domain" description="Response regulatory" evidence="4">
    <location>
        <begin position="7"/>
        <end position="124"/>
    </location>
</feature>
<dbReference type="InterPro" id="IPR001789">
    <property type="entry name" value="Sig_transdc_resp-reg_receiver"/>
</dbReference>
<dbReference type="GO" id="GO:0000160">
    <property type="term" value="P:phosphorelay signal transduction system"/>
    <property type="evidence" value="ECO:0007669"/>
    <property type="project" value="InterPro"/>
</dbReference>
<dbReference type="InterPro" id="IPR003607">
    <property type="entry name" value="HD/PDEase_dom"/>
</dbReference>
<name>A0A0M2NE01_9FIRM</name>
<dbReference type="Gene3D" id="3.40.50.2300">
    <property type="match status" value="1"/>
</dbReference>
<dbReference type="Gene3D" id="1.10.3210.10">
    <property type="entry name" value="Hypothetical protein af1432"/>
    <property type="match status" value="1"/>
</dbReference>
<dbReference type="PROSITE" id="PS50110">
    <property type="entry name" value="RESPONSE_REGULATORY"/>
    <property type="match status" value="1"/>
</dbReference>
<organism evidence="6 7">
    <name type="scientific">Christensenella hongkongensis</name>
    <dbReference type="NCBI Taxonomy" id="270498"/>
    <lineage>
        <taxon>Bacteria</taxon>
        <taxon>Bacillati</taxon>
        <taxon>Bacillota</taxon>
        <taxon>Clostridia</taxon>
        <taxon>Christensenellales</taxon>
        <taxon>Christensenellaceae</taxon>
        <taxon>Christensenella</taxon>
    </lineage>
</organism>
<dbReference type="PROSITE" id="PS51832">
    <property type="entry name" value="HD_GYP"/>
    <property type="match status" value="1"/>
</dbReference>
<evidence type="ECO:0000256" key="1">
    <source>
        <dbReference type="ARBA" id="ARBA00018672"/>
    </source>
</evidence>
<dbReference type="CDD" id="cd00077">
    <property type="entry name" value="HDc"/>
    <property type="match status" value="1"/>
</dbReference>
<dbReference type="PANTHER" id="PTHR45228">
    <property type="entry name" value="CYCLIC DI-GMP PHOSPHODIESTERASE TM_0186-RELATED"/>
    <property type="match status" value="1"/>
</dbReference>
<dbReference type="SMART" id="SM00448">
    <property type="entry name" value="REC"/>
    <property type="match status" value="1"/>
</dbReference>
<dbReference type="SUPFAM" id="SSF52172">
    <property type="entry name" value="CheY-like"/>
    <property type="match status" value="1"/>
</dbReference>
<evidence type="ECO:0000259" key="4">
    <source>
        <dbReference type="PROSITE" id="PS50110"/>
    </source>
</evidence>
<sequence length="355" mass="39809">MNPKKNSVLIVDDEELNRAILSGMLGSRYHILEAATGTEALEILARETDKIAIVLLDIVMPVLDGFGVLASMRESGLLEQIPVVLITVESSEETTLKGYDFGASDIINKPFNPKIVTQRVENLIQLFLHRHHLESLVSQQTSILKEQSDRLKRSSNFLIDTLSTVVEFRSGESGQHIKRMRGITDVLLKKLSARHPEYGLTADQIEMISAAATLHDIGKIAIPDSVLKKPGKLTEEEFDTMKQHTVMGCEILQTLDYVQNEEYFDYCYEICRHHHERWNGRGYPDGIAGDDIPLCSQVVGLADVYDALTNERVYKPAYSHEEAVTMIRGGECGCFSPDLIDCFMQVEGCIKRPPE</sequence>
<accession>A0A0M2NE01</accession>
<dbReference type="RefSeq" id="WP_046443554.1">
    <property type="nucleotide sequence ID" value="NZ_CAUERS010000078.1"/>
</dbReference>
<protein>
    <recommendedName>
        <fullName evidence="1">Stage 0 sporulation protein A homolog</fullName>
    </recommendedName>
</protein>
<dbReference type="InterPro" id="IPR011006">
    <property type="entry name" value="CheY-like_superfamily"/>
</dbReference>
<reference evidence="6 7" key="1">
    <citation type="submission" date="2015-04" db="EMBL/GenBank/DDBJ databases">
        <title>Draft genome sequence of bacteremic isolate Catabacter hongkongensis type strain HKU16T.</title>
        <authorList>
            <person name="Lau S.K."/>
            <person name="Teng J.L."/>
            <person name="Huang Y."/>
            <person name="Curreem S.O."/>
            <person name="Tsui S.K."/>
            <person name="Woo P.C."/>
        </authorList>
    </citation>
    <scope>NUCLEOTIDE SEQUENCE [LARGE SCALE GENOMIC DNA]</scope>
    <source>
        <strain evidence="6 7">HKU16</strain>
    </source>
</reference>
<comment type="function">
    <text evidence="2">May play the central regulatory role in sporulation. It may be an element of the effector pathway responsible for the activation of sporulation genes in response to nutritional stress. Spo0A may act in concert with spo0H (a sigma factor) to control the expression of some genes that are critical to the sporulation process.</text>
</comment>
<dbReference type="EMBL" id="LAYJ01000101">
    <property type="protein sequence ID" value="KKI50754.1"/>
    <property type="molecule type" value="Genomic_DNA"/>
</dbReference>
<comment type="caution">
    <text evidence="6">The sequence shown here is derived from an EMBL/GenBank/DDBJ whole genome shotgun (WGS) entry which is preliminary data.</text>
</comment>
<evidence type="ECO:0000313" key="7">
    <source>
        <dbReference type="Proteomes" id="UP000034076"/>
    </source>
</evidence>
<evidence type="ECO:0000256" key="2">
    <source>
        <dbReference type="ARBA" id="ARBA00024867"/>
    </source>
</evidence>
<dbReference type="STRING" id="270498.CHK_1680"/>
<dbReference type="InterPro" id="IPR037522">
    <property type="entry name" value="HD_GYP_dom"/>
</dbReference>
<feature type="modified residue" description="4-aspartylphosphate" evidence="3">
    <location>
        <position position="57"/>
    </location>
</feature>
<dbReference type="Pfam" id="PF00072">
    <property type="entry name" value="Response_reg"/>
    <property type="match status" value="1"/>
</dbReference>
<keyword evidence="3" id="KW-0597">Phosphoprotein</keyword>
<evidence type="ECO:0000259" key="5">
    <source>
        <dbReference type="PROSITE" id="PS51832"/>
    </source>
</evidence>
<dbReference type="PATRIC" id="fig|270498.16.peg.2744"/>
<dbReference type="AlphaFoldDB" id="A0A0M2NE01"/>
<dbReference type="OrthoDB" id="9804747at2"/>
<feature type="domain" description="HD-GYP" evidence="5">
    <location>
        <begin position="151"/>
        <end position="355"/>
    </location>
</feature>